<organism evidence="1 2">
    <name type="scientific">Calothrix parietina FACHB-288</name>
    <dbReference type="NCBI Taxonomy" id="2692896"/>
    <lineage>
        <taxon>Bacteria</taxon>
        <taxon>Bacillati</taxon>
        <taxon>Cyanobacteriota</taxon>
        <taxon>Cyanophyceae</taxon>
        <taxon>Nostocales</taxon>
        <taxon>Calotrichaceae</taxon>
        <taxon>Calothrix</taxon>
    </lineage>
</organism>
<dbReference type="RefSeq" id="WP_190548974.1">
    <property type="nucleotide sequence ID" value="NZ_CAWPNO010000096.1"/>
</dbReference>
<name>A0ABR8AHR0_9CYAN</name>
<evidence type="ECO:0000313" key="1">
    <source>
        <dbReference type="EMBL" id="MBD2199454.1"/>
    </source>
</evidence>
<keyword evidence="2" id="KW-1185">Reference proteome</keyword>
<comment type="caution">
    <text evidence="1">The sequence shown here is derived from an EMBL/GenBank/DDBJ whole genome shotgun (WGS) entry which is preliminary data.</text>
</comment>
<protein>
    <submittedName>
        <fullName evidence="1">Uncharacterized protein</fullName>
    </submittedName>
</protein>
<reference evidence="1 2" key="1">
    <citation type="journal article" date="2020" name="ISME J.">
        <title>Comparative genomics reveals insights into cyanobacterial evolution and habitat adaptation.</title>
        <authorList>
            <person name="Chen M.Y."/>
            <person name="Teng W.K."/>
            <person name="Zhao L."/>
            <person name="Hu C.X."/>
            <person name="Zhou Y.K."/>
            <person name="Han B.P."/>
            <person name="Song L.R."/>
            <person name="Shu W.S."/>
        </authorList>
    </citation>
    <scope>NUCLEOTIDE SEQUENCE [LARGE SCALE GENOMIC DNA]</scope>
    <source>
        <strain evidence="1 2">FACHB-288</strain>
    </source>
</reference>
<gene>
    <name evidence="1" type="ORF">H6G24_28900</name>
</gene>
<dbReference type="Proteomes" id="UP000658514">
    <property type="component" value="Unassembled WGS sequence"/>
</dbReference>
<accession>A0ABR8AHR0</accession>
<sequence>MVRCALRQRTLRDRSPTIPLSRHTIKLQRDAIALHFGLTTKIYIAQFSNLP</sequence>
<evidence type="ECO:0000313" key="2">
    <source>
        <dbReference type="Proteomes" id="UP000658514"/>
    </source>
</evidence>
<dbReference type="EMBL" id="JACJQH010000060">
    <property type="protein sequence ID" value="MBD2199454.1"/>
    <property type="molecule type" value="Genomic_DNA"/>
</dbReference>
<proteinExistence type="predicted"/>